<dbReference type="InterPro" id="IPR036291">
    <property type="entry name" value="NAD(P)-bd_dom_sf"/>
</dbReference>
<dbReference type="Proteomes" id="UP001164746">
    <property type="component" value="Chromosome 3"/>
</dbReference>
<proteinExistence type="predicted"/>
<protein>
    <submittedName>
        <fullName evidence="2">DHRSX-like protein</fullName>
    </submittedName>
</protein>
<name>A0ABY7DKD4_MYAAR</name>
<gene>
    <name evidence="2" type="ORF">MAR_022549</name>
</gene>
<keyword evidence="1" id="KW-0560">Oxidoreductase</keyword>
<organism evidence="2 3">
    <name type="scientific">Mya arenaria</name>
    <name type="common">Soft-shell clam</name>
    <dbReference type="NCBI Taxonomy" id="6604"/>
    <lineage>
        <taxon>Eukaryota</taxon>
        <taxon>Metazoa</taxon>
        <taxon>Spiralia</taxon>
        <taxon>Lophotrochozoa</taxon>
        <taxon>Mollusca</taxon>
        <taxon>Bivalvia</taxon>
        <taxon>Autobranchia</taxon>
        <taxon>Heteroconchia</taxon>
        <taxon>Euheterodonta</taxon>
        <taxon>Imparidentia</taxon>
        <taxon>Neoheterodontei</taxon>
        <taxon>Myida</taxon>
        <taxon>Myoidea</taxon>
        <taxon>Myidae</taxon>
        <taxon>Mya</taxon>
    </lineage>
</organism>
<keyword evidence="3" id="KW-1185">Reference proteome</keyword>
<evidence type="ECO:0000313" key="2">
    <source>
        <dbReference type="EMBL" id="WAQ98176.1"/>
    </source>
</evidence>
<evidence type="ECO:0000313" key="3">
    <source>
        <dbReference type="Proteomes" id="UP001164746"/>
    </source>
</evidence>
<dbReference type="SUPFAM" id="SSF51735">
    <property type="entry name" value="NAD(P)-binding Rossmann-fold domains"/>
    <property type="match status" value="1"/>
</dbReference>
<reference evidence="2" key="1">
    <citation type="submission" date="2022-11" db="EMBL/GenBank/DDBJ databases">
        <title>Centuries of genome instability and evolution in soft-shell clam transmissible cancer (bioRxiv).</title>
        <authorList>
            <person name="Hart S.F.M."/>
            <person name="Yonemitsu M.A."/>
            <person name="Giersch R.M."/>
            <person name="Beal B.F."/>
            <person name="Arriagada G."/>
            <person name="Davis B.W."/>
            <person name="Ostrander E.A."/>
            <person name="Goff S.P."/>
            <person name="Metzger M.J."/>
        </authorList>
    </citation>
    <scope>NUCLEOTIDE SEQUENCE</scope>
    <source>
        <strain evidence="2">MELC-2E11</strain>
        <tissue evidence="2">Siphon/mantle</tissue>
    </source>
</reference>
<dbReference type="PANTHER" id="PTHR43157">
    <property type="entry name" value="PHOSPHATIDYLINOSITOL-GLYCAN BIOSYNTHESIS CLASS F PROTEIN-RELATED"/>
    <property type="match status" value="1"/>
</dbReference>
<accession>A0ABY7DKD4</accession>
<dbReference type="PANTHER" id="PTHR43157:SF31">
    <property type="entry name" value="PHOSPHATIDYLINOSITOL-GLYCAN BIOSYNTHESIS CLASS F PROTEIN"/>
    <property type="match status" value="1"/>
</dbReference>
<evidence type="ECO:0000256" key="1">
    <source>
        <dbReference type="ARBA" id="ARBA00023002"/>
    </source>
</evidence>
<sequence>MHIIGSPDLDNLENRAQAWYQYSSHKAYADSKLLILASMYALNRKLRKAHSCVSVCVLHPGVVRTDLWKHLTFIHKYPLGLIGKFLYLTPEQGADTTLYAALSPEVESVSGCYYDNSQPCRSARLTYDEDFQDFVWDKTSALVKNLAETNIE</sequence>
<dbReference type="Gene3D" id="3.40.50.720">
    <property type="entry name" value="NAD(P)-binding Rossmann-like Domain"/>
    <property type="match status" value="1"/>
</dbReference>
<dbReference type="EMBL" id="CP111014">
    <property type="protein sequence ID" value="WAQ98176.1"/>
    <property type="molecule type" value="Genomic_DNA"/>
</dbReference>